<dbReference type="PIRSF" id="PIRSF005700">
    <property type="entry name" value="PepC"/>
    <property type="match status" value="1"/>
</dbReference>
<dbReference type="SUPFAM" id="SSF54001">
    <property type="entry name" value="Cysteine proteinases"/>
    <property type="match status" value="1"/>
</dbReference>
<dbReference type="GO" id="GO:0009636">
    <property type="term" value="P:response to toxic substance"/>
    <property type="evidence" value="ECO:0007669"/>
    <property type="project" value="TreeGrafter"/>
</dbReference>
<dbReference type="PROSITE" id="PS00139">
    <property type="entry name" value="THIOL_PROTEASE_CYS"/>
    <property type="match status" value="1"/>
</dbReference>
<evidence type="ECO:0000256" key="6">
    <source>
        <dbReference type="SAM" id="Coils"/>
    </source>
</evidence>
<comment type="similarity">
    <text evidence="4">Belongs to the peptidase C1 family.</text>
</comment>
<reference evidence="9 10" key="1">
    <citation type="submission" date="2018-08" db="EMBL/GenBank/DDBJ databases">
        <title>Pallidiluteibacterium maritimus gen. nov., sp. nov., isolated from coastal sediment.</title>
        <authorList>
            <person name="Zhou L.Y."/>
        </authorList>
    </citation>
    <scope>NUCLEOTIDE SEQUENCE [LARGE SCALE GENOMIC DNA]</scope>
    <source>
        <strain evidence="9 10">XSD2</strain>
    </source>
</reference>
<evidence type="ECO:0000256" key="2">
    <source>
        <dbReference type="ARBA" id="ARBA00022801"/>
    </source>
</evidence>
<keyword evidence="6" id="KW-0175">Coiled coil</keyword>
<gene>
    <name evidence="9" type="ORF">D1614_08115</name>
</gene>
<keyword evidence="3 4" id="KW-0788">Thiol protease</keyword>
<accession>A0A399T6G3</accession>
<keyword evidence="4 9" id="KW-0031">Aminopeptidase</keyword>
<dbReference type="Pfam" id="PF03051">
    <property type="entry name" value="Peptidase_C1_2"/>
    <property type="match status" value="1"/>
</dbReference>
<keyword evidence="10" id="KW-1185">Reference proteome</keyword>
<sequence length="361" mass="41410">MSKILSLFIALLFICPSVLKAQEEQESFTIVKEVKHTPVINQGSTGTCWSFATTSLLESEIMRKGFPETDLSEMFFVYHTYQNKAKNYLFFHGNNNFSQGGQAHDVMNILREYGMATFDAFPGEMQDGRYKHRDLVAQLESEVKALNKKKSDEFDASNLKTLEPILKKGMGKLPEKIKTDDGKLSAADLRDHFKLNPEDYVELTSYTHHPFYQPFALEVPDNWSHDLYYNLPIDELMEVMDHALNNGYSVCWDGDTSEKTFQHKNGKADLPEKQIGKVDQQLRQETFYDRSTTDDHLMHLVGISKDSNDRKCYYTKNSWGPDSNEYGGYLHMTEDYVRLKTVAILLHKDAIPAAIKNKLGL</sequence>
<dbReference type="EMBL" id="QWGR01000003">
    <property type="protein sequence ID" value="RIJ49493.1"/>
    <property type="molecule type" value="Genomic_DNA"/>
</dbReference>
<dbReference type="GO" id="GO:0070005">
    <property type="term" value="F:cysteine-type aminopeptidase activity"/>
    <property type="evidence" value="ECO:0007669"/>
    <property type="project" value="InterPro"/>
</dbReference>
<dbReference type="InterPro" id="IPR000169">
    <property type="entry name" value="Pept_cys_AS"/>
</dbReference>
<evidence type="ECO:0000256" key="4">
    <source>
        <dbReference type="PIRNR" id="PIRNR005700"/>
    </source>
</evidence>
<feature type="chain" id="PRO_5017272323" description="Aminopeptidase" evidence="7">
    <location>
        <begin position="22"/>
        <end position="361"/>
    </location>
</feature>
<feature type="active site" evidence="5">
    <location>
        <position position="48"/>
    </location>
</feature>
<dbReference type="Gene3D" id="3.90.70.10">
    <property type="entry name" value="Cysteine proteinases"/>
    <property type="match status" value="1"/>
</dbReference>
<feature type="active site" evidence="5">
    <location>
        <position position="296"/>
    </location>
</feature>
<evidence type="ECO:0000256" key="3">
    <source>
        <dbReference type="ARBA" id="ARBA00022807"/>
    </source>
</evidence>
<evidence type="ECO:0000256" key="1">
    <source>
        <dbReference type="ARBA" id="ARBA00022670"/>
    </source>
</evidence>
<keyword evidence="1 4" id="KW-0645">Protease</keyword>
<feature type="domain" description="Peptidase C1A papain C-terminal" evidence="8">
    <location>
        <begin position="34"/>
        <end position="128"/>
    </location>
</feature>
<dbReference type="InterPro" id="IPR038765">
    <property type="entry name" value="Papain-like_cys_pep_sf"/>
</dbReference>
<dbReference type="InterPro" id="IPR000668">
    <property type="entry name" value="Peptidase_C1A_C"/>
</dbReference>
<dbReference type="RefSeq" id="WP_119437380.1">
    <property type="nucleotide sequence ID" value="NZ_QWGR01000003.1"/>
</dbReference>
<evidence type="ECO:0000256" key="7">
    <source>
        <dbReference type="SAM" id="SignalP"/>
    </source>
</evidence>
<dbReference type="OrthoDB" id="9814054at2"/>
<dbReference type="GO" id="GO:0006508">
    <property type="term" value="P:proteolysis"/>
    <property type="evidence" value="ECO:0007669"/>
    <property type="project" value="UniProtKB-KW"/>
</dbReference>
<dbReference type="PANTHER" id="PTHR10363">
    <property type="entry name" value="BLEOMYCIN HYDROLASE"/>
    <property type="match status" value="1"/>
</dbReference>
<feature type="coiled-coil region" evidence="6">
    <location>
        <begin position="129"/>
        <end position="156"/>
    </location>
</feature>
<dbReference type="GO" id="GO:0043418">
    <property type="term" value="P:homocysteine catabolic process"/>
    <property type="evidence" value="ECO:0007669"/>
    <property type="project" value="TreeGrafter"/>
</dbReference>
<feature type="signal peptide" evidence="7">
    <location>
        <begin position="1"/>
        <end position="21"/>
    </location>
</feature>
<dbReference type="PANTHER" id="PTHR10363:SF2">
    <property type="entry name" value="BLEOMYCIN HYDROLASE"/>
    <property type="match status" value="1"/>
</dbReference>
<evidence type="ECO:0000313" key="9">
    <source>
        <dbReference type="EMBL" id="RIJ49493.1"/>
    </source>
</evidence>
<dbReference type="Pfam" id="PF00112">
    <property type="entry name" value="Peptidase_C1"/>
    <property type="match status" value="1"/>
</dbReference>
<comment type="caution">
    <text evidence="9">The sequence shown here is derived from an EMBL/GenBank/DDBJ whole genome shotgun (WGS) entry which is preliminary data.</text>
</comment>
<proteinExistence type="inferred from homology"/>
<evidence type="ECO:0000259" key="8">
    <source>
        <dbReference type="Pfam" id="PF00112"/>
    </source>
</evidence>
<keyword evidence="7" id="KW-0732">Signal</keyword>
<dbReference type="Proteomes" id="UP000265926">
    <property type="component" value="Unassembled WGS sequence"/>
</dbReference>
<feature type="active site" evidence="5">
    <location>
        <position position="317"/>
    </location>
</feature>
<protein>
    <recommendedName>
        <fullName evidence="4">Aminopeptidase</fullName>
    </recommendedName>
</protein>
<organism evidence="9 10">
    <name type="scientific">Maribellus luteus</name>
    <dbReference type="NCBI Taxonomy" id="2305463"/>
    <lineage>
        <taxon>Bacteria</taxon>
        <taxon>Pseudomonadati</taxon>
        <taxon>Bacteroidota</taxon>
        <taxon>Bacteroidia</taxon>
        <taxon>Marinilabiliales</taxon>
        <taxon>Prolixibacteraceae</taxon>
        <taxon>Maribellus</taxon>
    </lineage>
</organism>
<dbReference type="GO" id="GO:0005737">
    <property type="term" value="C:cytoplasm"/>
    <property type="evidence" value="ECO:0007669"/>
    <property type="project" value="TreeGrafter"/>
</dbReference>
<evidence type="ECO:0000313" key="10">
    <source>
        <dbReference type="Proteomes" id="UP000265926"/>
    </source>
</evidence>
<dbReference type="InterPro" id="IPR004134">
    <property type="entry name" value="Peptidase_C1B"/>
</dbReference>
<dbReference type="AlphaFoldDB" id="A0A399T6G3"/>
<name>A0A399T6G3_9BACT</name>
<keyword evidence="2 4" id="KW-0378">Hydrolase</keyword>
<evidence type="ECO:0000256" key="5">
    <source>
        <dbReference type="PIRSR" id="PIRSR005700-1"/>
    </source>
</evidence>